<dbReference type="CDD" id="cd00060">
    <property type="entry name" value="FHA"/>
    <property type="match status" value="1"/>
</dbReference>
<reference evidence="1 2" key="1">
    <citation type="submission" date="2023-06" db="EMBL/GenBank/DDBJ databases">
        <title>Antibody response to the Sneathia vaginalis cytopathogenic toxin A during pregnancy.</title>
        <authorList>
            <person name="Mccoy Z.T."/>
            <person name="Serrano M.G."/>
            <person name="Spaine K."/>
            <person name="Edwards D.J."/>
            <person name="Buck G.A."/>
            <person name="Jefferson K."/>
        </authorList>
    </citation>
    <scope>NUCLEOTIDE SEQUENCE [LARGE SCALE GENOMIC DNA]</scope>
    <source>
        <strain evidence="1 2">CCUG 42621</strain>
    </source>
</reference>
<comment type="caution">
    <text evidence="1">The sequence shown here is derived from an EMBL/GenBank/DDBJ whole genome shotgun (WGS) entry which is preliminary data.</text>
</comment>
<proteinExistence type="predicted"/>
<protein>
    <submittedName>
        <fullName evidence="1">FHA domain-containing protein</fullName>
    </submittedName>
</protein>
<dbReference type="Proteomes" id="UP001225134">
    <property type="component" value="Unassembled WGS sequence"/>
</dbReference>
<evidence type="ECO:0000313" key="1">
    <source>
        <dbReference type="EMBL" id="MDK9581216.1"/>
    </source>
</evidence>
<organism evidence="1 2">
    <name type="scientific">Sneathia sanguinegens</name>
    <dbReference type="NCBI Taxonomy" id="40543"/>
    <lineage>
        <taxon>Bacteria</taxon>
        <taxon>Fusobacteriati</taxon>
        <taxon>Fusobacteriota</taxon>
        <taxon>Fusobacteriia</taxon>
        <taxon>Fusobacteriales</taxon>
        <taxon>Leptotrichiaceae</taxon>
        <taxon>Sneathia</taxon>
    </lineage>
</organism>
<dbReference type="RefSeq" id="WP_066730026.1">
    <property type="nucleotide sequence ID" value="NZ_CAMPUK010000003.1"/>
</dbReference>
<sequence>MKLDRCEKGHFYDISKVKKCPYCEMKKNNEINFEDSEIDIETIAYIPLKIDPVVGWLVCIEGFEKGKDYRLTNKRNFVGSSTDLDVCILGDKKIEKKNNFVITYNEKQKVFVISPGETGNLVYVNKKAIYETTKLDSYSLIEIGDTKLVFVNFCGDNFTWQV</sequence>
<name>A0ABT7HMS5_9FUSO</name>
<accession>A0ABT7HMS5</accession>
<dbReference type="Gene3D" id="2.60.200.20">
    <property type="match status" value="1"/>
</dbReference>
<evidence type="ECO:0000313" key="2">
    <source>
        <dbReference type="Proteomes" id="UP001225134"/>
    </source>
</evidence>
<keyword evidence="2" id="KW-1185">Reference proteome</keyword>
<dbReference type="InterPro" id="IPR008984">
    <property type="entry name" value="SMAD_FHA_dom_sf"/>
</dbReference>
<dbReference type="SUPFAM" id="SSF49879">
    <property type="entry name" value="SMAD/FHA domain"/>
    <property type="match status" value="1"/>
</dbReference>
<dbReference type="EMBL" id="JASSPP010000016">
    <property type="protein sequence ID" value="MDK9581216.1"/>
    <property type="molecule type" value="Genomic_DNA"/>
</dbReference>
<gene>
    <name evidence="1" type="ORF">QQA45_06950</name>
</gene>